<dbReference type="SUPFAM" id="SSF55874">
    <property type="entry name" value="ATPase domain of HSP90 chaperone/DNA topoisomerase II/histidine kinase"/>
    <property type="match status" value="1"/>
</dbReference>
<organism evidence="14 15">
    <name type="scientific">Heyndrickxia shackletonii</name>
    <dbReference type="NCBI Taxonomy" id="157838"/>
    <lineage>
        <taxon>Bacteria</taxon>
        <taxon>Bacillati</taxon>
        <taxon>Bacillota</taxon>
        <taxon>Bacilli</taxon>
        <taxon>Bacillales</taxon>
        <taxon>Bacillaceae</taxon>
        <taxon>Heyndrickxia</taxon>
    </lineage>
</organism>
<dbReference type="PANTHER" id="PTHR43065">
    <property type="entry name" value="SENSOR HISTIDINE KINASE"/>
    <property type="match status" value="1"/>
</dbReference>
<dbReference type="Pfam" id="PF08448">
    <property type="entry name" value="PAS_4"/>
    <property type="match status" value="1"/>
</dbReference>
<evidence type="ECO:0000259" key="12">
    <source>
        <dbReference type="PROSITE" id="PS50112"/>
    </source>
</evidence>
<dbReference type="OrthoDB" id="9815750at2"/>
<comment type="catalytic activity">
    <reaction evidence="1">
        <text>ATP + protein L-histidine = ADP + protein N-phospho-L-histidine.</text>
        <dbReference type="EC" id="2.7.13.3"/>
    </reaction>
</comment>
<dbReference type="GO" id="GO:0000155">
    <property type="term" value="F:phosphorelay sensor kinase activity"/>
    <property type="evidence" value="ECO:0007669"/>
    <property type="project" value="InterPro"/>
</dbReference>
<dbReference type="InterPro" id="IPR005467">
    <property type="entry name" value="His_kinase_dom"/>
</dbReference>
<dbReference type="CDD" id="cd00130">
    <property type="entry name" value="PAS"/>
    <property type="match status" value="1"/>
</dbReference>
<feature type="domain" description="PAC" evidence="13">
    <location>
        <begin position="148"/>
        <end position="200"/>
    </location>
</feature>
<evidence type="ECO:0000259" key="13">
    <source>
        <dbReference type="PROSITE" id="PS50113"/>
    </source>
</evidence>
<dbReference type="Gene3D" id="3.30.450.20">
    <property type="entry name" value="PAS domain"/>
    <property type="match status" value="2"/>
</dbReference>
<keyword evidence="10" id="KW-1133">Transmembrane helix</keyword>
<keyword evidence="4" id="KW-0808">Transferase</keyword>
<keyword evidence="8" id="KW-0749">Sporulation</keyword>
<dbReference type="STRING" id="157838.AN964_11435"/>
<feature type="transmembrane region" description="Helical" evidence="10">
    <location>
        <begin position="7"/>
        <end position="29"/>
    </location>
</feature>
<feature type="domain" description="PAC" evidence="13">
    <location>
        <begin position="274"/>
        <end position="325"/>
    </location>
</feature>
<comment type="caution">
    <text evidence="14">The sequence shown here is derived from an EMBL/GenBank/DDBJ whole genome shotgun (WGS) entry which is preliminary data.</text>
</comment>
<dbReference type="InterPro" id="IPR035965">
    <property type="entry name" value="PAS-like_dom_sf"/>
</dbReference>
<dbReference type="PROSITE" id="PS50109">
    <property type="entry name" value="HIS_KIN"/>
    <property type="match status" value="1"/>
</dbReference>
<dbReference type="SUPFAM" id="SSF55785">
    <property type="entry name" value="PYP-like sensor domain (PAS domain)"/>
    <property type="match status" value="2"/>
</dbReference>
<keyword evidence="10" id="KW-0472">Membrane</keyword>
<dbReference type="SMART" id="SM00388">
    <property type="entry name" value="HisKA"/>
    <property type="match status" value="1"/>
</dbReference>
<evidence type="ECO:0000256" key="6">
    <source>
        <dbReference type="ARBA" id="ARBA00022777"/>
    </source>
</evidence>
<dbReference type="InterPro" id="IPR003594">
    <property type="entry name" value="HATPase_dom"/>
</dbReference>
<evidence type="ECO:0000256" key="9">
    <source>
        <dbReference type="ARBA" id="ARBA00023012"/>
    </source>
</evidence>
<dbReference type="SUPFAM" id="SSF47384">
    <property type="entry name" value="Homodimeric domain of signal transducing histidine kinase"/>
    <property type="match status" value="1"/>
</dbReference>
<keyword evidence="5" id="KW-0547">Nucleotide-binding</keyword>
<dbReference type="InterPro" id="IPR036890">
    <property type="entry name" value="HATPase_C_sf"/>
</dbReference>
<dbReference type="PRINTS" id="PR00344">
    <property type="entry name" value="BCTRLSENSOR"/>
</dbReference>
<dbReference type="InterPro" id="IPR000700">
    <property type="entry name" value="PAS-assoc_C"/>
</dbReference>
<keyword evidence="15" id="KW-1185">Reference proteome</keyword>
<dbReference type="AlphaFoldDB" id="A0A0Q3WZ47"/>
<dbReference type="Gene3D" id="3.30.565.10">
    <property type="entry name" value="Histidine kinase-like ATPase, C-terminal domain"/>
    <property type="match status" value="1"/>
</dbReference>
<dbReference type="Pfam" id="PF00512">
    <property type="entry name" value="HisKA"/>
    <property type="match status" value="1"/>
</dbReference>
<keyword evidence="6 14" id="KW-0418">Kinase</keyword>
<evidence type="ECO:0000313" key="14">
    <source>
        <dbReference type="EMBL" id="KQL54050.1"/>
    </source>
</evidence>
<dbReference type="InterPro" id="IPR013656">
    <property type="entry name" value="PAS_4"/>
</dbReference>
<dbReference type="Gene3D" id="1.10.287.130">
    <property type="match status" value="1"/>
</dbReference>
<sequence length="545" mass="62383">MRKSKILLLYLIASFIWIFLTEYLMKYLGLNLSVVLIVERIKGILYIMMTGGFIYFSLIKKEEFDFIKQEERKLSTLINSMVDYVIFKDGEGRWIQANQFSLKLFQLEHVQYKGKTDIDLTNLNPFYRKTLLQNKEIDELAWKKGKQFRNEEKILLPSGEMKTFETIRVPLFNPDGSRKALVVIGRDITERLTTEQKLSESQQQYKSLFEYNPDLVFMVNLNGTITQLNPGFEIISGYRREEFVGKPIFELIIAESREKILEQFNIILSGGSPTVSEVKIKCKAGKKLILNCTTVPMKINDQLVGVICYGRDITKLKETEENLRKTEKLSVVGELAASVAHEVRNPLTSIKGFIQLLEVEDQKNKRYFDIILNELDRINEIVSELLVLAKPQEIVFKKCSVIQILEDVTSLLKSESNMQSVELMLHADDEIPMINCDANQLKQVFINIIKNAIEASPRGKPVQIKVSKHQNKSILIQVKDKGIGISAERLKRIGEPFFSHKEKGTGLGLTICFKIIESHHGKILFESELGKGTTVDIILPVPSKQ</sequence>
<feature type="domain" description="PAS" evidence="12">
    <location>
        <begin position="201"/>
        <end position="271"/>
    </location>
</feature>
<gene>
    <name evidence="14" type="ORF">AN964_11435</name>
</gene>
<dbReference type="GO" id="GO:0005524">
    <property type="term" value="F:ATP binding"/>
    <property type="evidence" value="ECO:0007669"/>
    <property type="project" value="UniProtKB-KW"/>
</dbReference>
<dbReference type="EC" id="2.7.13.3" evidence="2"/>
<dbReference type="Pfam" id="PF13426">
    <property type="entry name" value="PAS_9"/>
    <property type="match status" value="1"/>
</dbReference>
<evidence type="ECO:0000256" key="4">
    <source>
        <dbReference type="ARBA" id="ARBA00022679"/>
    </source>
</evidence>
<dbReference type="SMART" id="SM00086">
    <property type="entry name" value="PAC"/>
    <property type="match status" value="2"/>
</dbReference>
<proteinExistence type="predicted"/>
<evidence type="ECO:0000256" key="7">
    <source>
        <dbReference type="ARBA" id="ARBA00022840"/>
    </source>
</evidence>
<keyword evidence="9" id="KW-0902">Two-component regulatory system</keyword>
<protein>
    <recommendedName>
        <fullName evidence="2">histidine kinase</fullName>
        <ecNumber evidence="2">2.7.13.3</ecNumber>
    </recommendedName>
</protein>
<dbReference type="InterPro" id="IPR003661">
    <property type="entry name" value="HisK_dim/P_dom"/>
</dbReference>
<evidence type="ECO:0000313" key="15">
    <source>
        <dbReference type="Proteomes" id="UP000051888"/>
    </source>
</evidence>
<evidence type="ECO:0000259" key="11">
    <source>
        <dbReference type="PROSITE" id="PS50109"/>
    </source>
</evidence>
<evidence type="ECO:0000256" key="10">
    <source>
        <dbReference type="SAM" id="Phobius"/>
    </source>
</evidence>
<dbReference type="Proteomes" id="UP000051888">
    <property type="component" value="Unassembled WGS sequence"/>
</dbReference>
<evidence type="ECO:0000256" key="2">
    <source>
        <dbReference type="ARBA" id="ARBA00012438"/>
    </source>
</evidence>
<dbReference type="PATRIC" id="fig|157838.3.peg.2515"/>
<dbReference type="PANTHER" id="PTHR43065:SF34">
    <property type="entry name" value="SPORULATION KINASE A"/>
    <property type="match status" value="1"/>
</dbReference>
<dbReference type="SMART" id="SM00387">
    <property type="entry name" value="HATPase_c"/>
    <property type="match status" value="1"/>
</dbReference>
<dbReference type="RefSeq" id="WP_055739798.1">
    <property type="nucleotide sequence ID" value="NZ_JAAIWL010000056.1"/>
</dbReference>
<dbReference type="PROSITE" id="PS50112">
    <property type="entry name" value="PAS"/>
    <property type="match status" value="1"/>
</dbReference>
<dbReference type="InterPro" id="IPR000014">
    <property type="entry name" value="PAS"/>
</dbReference>
<dbReference type="EMBL" id="LJJC01000004">
    <property type="protein sequence ID" value="KQL54050.1"/>
    <property type="molecule type" value="Genomic_DNA"/>
</dbReference>
<dbReference type="NCBIfam" id="TIGR00229">
    <property type="entry name" value="sensory_box"/>
    <property type="match status" value="2"/>
</dbReference>
<accession>A0A0Q3WZ47</accession>
<evidence type="ECO:0000256" key="1">
    <source>
        <dbReference type="ARBA" id="ARBA00000085"/>
    </source>
</evidence>
<dbReference type="PROSITE" id="PS50113">
    <property type="entry name" value="PAC"/>
    <property type="match status" value="2"/>
</dbReference>
<dbReference type="SMART" id="SM00091">
    <property type="entry name" value="PAS"/>
    <property type="match status" value="2"/>
</dbReference>
<keyword evidence="10" id="KW-0812">Transmembrane</keyword>
<name>A0A0Q3WZ47_9BACI</name>
<dbReference type="Pfam" id="PF02518">
    <property type="entry name" value="HATPase_c"/>
    <property type="match status" value="1"/>
</dbReference>
<reference evidence="14 15" key="1">
    <citation type="submission" date="2015-09" db="EMBL/GenBank/DDBJ databases">
        <title>Genome sequencing project for genomic taxonomy and phylogenomics of Bacillus-like bacteria.</title>
        <authorList>
            <person name="Liu B."/>
            <person name="Wang J."/>
            <person name="Zhu Y."/>
            <person name="Liu G."/>
            <person name="Chen Q."/>
            <person name="Chen Z."/>
            <person name="Lan J."/>
            <person name="Che J."/>
            <person name="Ge C."/>
            <person name="Shi H."/>
            <person name="Pan Z."/>
            <person name="Liu X."/>
        </authorList>
    </citation>
    <scope>NUCLEOTIDE SEQUENCE [LARGE SCALE GENOMIC DNA]</scope>
    <source>
        <strain evidence="14 15">LMG 18435</strain>
    </source>
</reference>
<dbReference type="CDD" id="cd00082">
    <property type="entry name" value="HisKA"/>
    <property type="match status" value="1"/>
</dbReference>
<evidence type="ECO:0000256" key="3">
    <source>
        <dbReference type="ARBA" id="ARBA00022553"/>
    </source>
</evidence>
<dbReference type="InterPro" id="IPR001610">
    <property type="entry name" value="PAC"/>
</dbReference>
<dbReference type="InterPro" id="IPR036097">
    <property type="entry name" value="HisK_dim/P_sf"/>
</dbReference>
<evidence type="ECO:0000256" key="5">
    <source>
        <dbReference type="ARBA" id="ARBA00022741"/>
    </source>
</evidence>
<dbReference type="InterPro" id="IPR004358">
    <property type="entry name" value="Sig_transdc_His_kin-like_C"/>
</dbReference>
<keyword evidence="3" id="KW-0597">Phosphoprotein</keyword>
<evidence type="ECO:0000256" key="8">
    <source>
        <dbReference type="ARBA" id="ARBA00022969"/>
    </source>
</evidence>
<dbReference type="FunFam" id="1.10.287.130:FF:000040">
    <property type="entry name" value="PAS domain-containing sensor histidine kinase"/>
    <property type="match status" value="1"/>
</dbReference>
<dbReference type="GO" id="GO:0030435">
    <property type="term" value="P:sporulation resulting in formation of a cellular spore"/>
    <property type="evidence" value="ECO:0007669"/>
    <property type="project" value="UniProtKB-KW"/>
</dbReference>
<keyword evidence="7" id="KW-0067">ATP-binding</keyword>
<feature type="domain" description="Histidine kinase" evidence="11">
    <location>
        <begin position="338"/>
        <end position="543"/>
    </location>
</feature>